<dbReference type="PROSITE" id="PS50887">
    <property type="entry name" value="GGDEF"/>
    <property type="match status" value="1"/>
</dbReference>
<feature type="transmembrane region" description="Helical" evidence="1">
    <location>
        <begin position="81"/>
        <end position="100"/>
    </location>
</feature>
<feature type="transmembrane region" description="Helical" evidence="1">
    <location>
        <begin position="139"/>
        <end position="159"/>
    </location>
</feature>
<evidence type="ECO:0000256" key="1">
    <source>
        <dbReference type="SAM" id="Phobius"/>
    </source>
</evidence>
<dbReference type="GO" id="GO:0052621">
    <property type="term" value="F:diguanylate cyclase activity"/>
    <property type="evidence" value="ECO:0007669"/>
    <property type="project" value="TreeGrafter"/>
</dbReference>
<dbReference type="Pfam" id="PF00990">
    <property type="entry name" value="GGDEF"/>
    <property type="match status" value="1"/>
</dbReference>
<dbReference type="GO" id="GO:1902201">
    <property type="term" value="P:negative regulation of bacterial-type flagellum-dependent cell motility"/>
    <property type="evidence" value="ECO:0007669"/>
    <property type="project" value="TreeGrafter"/>
</dbReference>
<feature type="transmembrane region" description="Helical" evidence="1">
    <location>
        <begin position="57"/>
        <end position="75"/>
    </location>
</feature>
<organism evidence="3 4">
    <name type="scientific">Deinococcus cellulosilyticus (strain DSM 18568 / NBRC 106333 / KACC 11606 / 5516J-15)</name>
    <dbReference type="NCBI Taxonomy" id="1223518"/>
    <lineage>
        <taxon>Bacteria</taxon>
        <taxon>Thermotogati</taxon>
        <taxon>Deinococcota</taxon>
        <taxon>Deinococci</taxon>
        <taxon>Deinococcales</taxon>
        <taxon>Deinococcaceae</taxon>
        <taxon>Deinococcus</taxon>
    </lineage>
</organism>
<comment type="caution">
    <text evidence="3">The sequence shown here is derived from an EMBL/GenBank/DDBJ whole genome shotgun (WGS) entry which is preliminary data.</text>
</comment>
<name>A0A511N1C0_DEIC1</name>
<dbReference type="NCBIfam" id="TIGR00254">
    <property type="entry name" value="GGDEF"/>
    <property type="match status" value="1"/>
</dbReference>
<reference evidence="3 4" key="1">
    <citation type="submission" date="2019-07" db="EMBL/GenBank/DDBJ databases">
        <title>Whole genome shotgun sequence of Deinococcus cellulosilyticus NBRC 106333.</title>
        <authorList>
            <person name="Hosoyama A."/>
            <person name="Uohara A."/>
            <person name="Ohji S."/>
            <person name="Ichikawa N."/>
        </authorList>
    </citation>
    <scope>NUCLEOTIDE SEQUENCE [LARGE SCALE GENOMIC DNA]</scope>
    <source>
        <strain evidence="3 4">NBRC 106333</strain>
    </source>
</reference>
<dbReference type="AlphaFoldDB" id="A0A511N1C0"/>
<keyword evidence="1" id="KW-0472">Membrane</keyword>
<dbReference type="Proteomes" id="UP000321306">
    <property type="component" value="Unassembled WGS sequence"/>
</dbReference>
<protein>
    <recommendedName>
        <fullName evidence="2">GGDEF domain-containing protein</fullName>
    </recommendedName>
</protein>
<evidence type="ECO:0000259" key="2">
    <source>
        <dbReference type="PROSITE" id="PS50887"/>
    </source>
</evidence>
<evidence type="ECO:0000313" key="4">
    <source>
        <dbReference type="Proteomes" id="UP000321306"/>
    </source>
</evidence>
<evidence type="ECO:0000313" key="3">
    <source>
        <dbReference type="EMBL" id="GEM46241.1"/>
    </source>
</evidence>
<feature type="transmembrane region" description="Helical" evidence="1">
    <location>
        <begin position="225"/>
        <end position="242"/>
    </location>
</feature>
<feature type="transmembrane region" description="Helical" evidence="1">
    <location>
        <begin position="168"/>
        <end position="186"/>
    </location>
</feature>
<dbReference type="InterPro" id="IPR043128">
    <property type="entry name" value="Rev_trsase/Diguanyl_cyclase"/>
</dbReference>
<feature type="transmembrane region" description="Helical" evidence="1">
    <location>
        <begin position="201"/>
        <end position="218"/>
    </location>
</feature>
<dbReference type="InterPro" id="IPR050469">
    <property type="entry name" value="Diguanylate_Cyclase"/>
</dbReference>
<feature type="transmembrane region" description="Helical" evidence="1">
    <location>
        <begin position="254"/>
        <end position="276"/>
    </location>
</feature>
<keyword evidence="1" id="KW-1133">Transmembrane helix</keyword>
<dbReference type="SUPFAM" id="SSF55073">
    <property type="entry name" value="Nucleotide cyclase"/>
    <property type="match status" value="1"/>
</dbReference>
<dbReference type="InterPro" id="IPR000160">
    <property type="entry name" value="GGDEF_dom"/>
</dbReference>
<dbReference type="CDD" id="cd01949">
    <property type="entry name" value="GGDEF"/>
    <property type="match status" value="1"/>
</dbReference>
<feature type="transmembrane region" description="Helical" evidence="1">
    <location>
        <begin position="12"/>
        <end position="28"/>
    </location>
</feature>
<dbReference type="EMBL" id="BJXB01000007">
    <property type="protein sequence ID" value="GEM46241.1"/>
    <property type="molecule type" value="Genomic_DNA"/>
</dbReference>
<accession>A0A511N1C0</accession>
<keyword evidence="4" id="KW-1185">Reference proteome</keyword>
<dbReference type="SMART" id="SM00267">
    <property type="entry name" value="GGDEF"/>
    <property type="match status" value="1"/>
</dbReference>
<proteinExistence type="predicted"/>
<gene>
    <name evidence="3" type="ORF">DC3_18760</name>
</gene>
<dbReference type="PANTHER" id="PTHR45138">
    <property type="entry name" value="REGULATORY COMPONENTS OF SENSORY TRANSDUCTION SYSTEM"/>
    <property type="match status" value="1"/>
</dbReference>
<feature type="transmembrane region" description="Helical" evidence="1">
    <location>
        <begin position="112"/>
        <end position="133"/>
    </location>
</feature>
<dbReference type="InterPro" id="IPR029787">
    <property type="entry name" value="Nucleotide_cyclase"/>
</dbReference>
<sequence length="567" mass="63509">MNDFFERHQNTILWTLLLMVLLGMMFAASLKSQATWIVPATALLLGLVSVRLPRPWSLGAIGMLLWGLGEASWVLEGQKQVLLPIADTLYILGYFVWYYMFSKVSNTRPPRLVLFLTVPMLGLAVWVLFATPINSIAKLYPVLDCLLLLAAAPAAQAFLEGKAPLSRAVWLIAFHGFVLIDTLYGLQRNNASWSMTSIDNLAYALLYLTTGLGLLLEATSRKTDVKPLVLAVFLIVALRFLVRLDDAQTLLMQVISWMFFYVTFAALTGMVVSFMNHQRLSHLRYRHHLSTLKAVLVPYQQQLASGQPSRTELETALIALQQHLPGLYGARILGGLEFHWGVMGGHPVKQNFTLPESGEVTVQLHLADPNDTEQAEAALDAMEHLLYLADHQRVFTRQVNTDPLTHLLNRRSAEQELDRIFQQSTMENTPITVAMLDLDRFKRINDTYGHATGDQVLVGFARFLQGQLRSHDLIFRWGGEEFLLVFPQLCPVGVGEVLERLRASLKERGPLHDDLHVTFSAGVYGGIPEGSGCATKWIEKADHHLLQAKDSGRNRTVGEVQPPDRKN</sequence>
<feature type="domain" description="GGDEF" evidence="2">
    <location>
        <begin position="429"/>
        <end position="561"/>
    </location>
</feature>
<dbReference type="PANTHER" id="PTHR45138:SF24">
    <property type="entry name" value="DIGUANYLATE CYCLASE DGCC-RELATED"/>
    <property type="match status" value="1"/>
</dbReference>
<dbReference type="FunFam" id="3.30.70.270:FF:000001">
    <property type="entry name" value="Diguanylate cyclase domain protein"/>
    <property type="match status" value="1"/>
</dbReference>
<dbReference type="RefSeq" id="WP_186815932.1">
    <property type="nucleotide sequence ID" value="NZ_BJXB01000007.1"/>
</dbReference>
<feature type="transmembrane region" description="Helical" evidence="1">
    <location>
        <begin position="34"/>
        <end position="50"/>
    </location>
</feature>
<dbReference type="GO" id="GO:0005886">
    <property type="term" value="C:plasma membrane"/>
    <property type="evidence" value="ECO:0007669"/>
    <property type="project" value="TreeGrafter"/>
</dbReference>
<dbReference type="Gene3D" id="3.30.70.270">
    <property type="match status" value="1"/>
</dbReference>
<keyword evidence="1" id="KW-0812">Transmembrane</keyword>
<dbReference type="GO" id="GO:0043709">
    <property type="term" value="P:cell adhesion involved in single-species biofilm formation"/>
    <property type="evidence" value="ECO:0007669"/>
    <property type="project" value="TreeGrafter"/>
</dbReference>